<dbReference type="Pfam" id="PF00023">
    <property type="entry name" value="Ank"/>
    <property type="match status" value="2"/>
</dbReference>
<gene>
    <name evidence="9" type="ORF">PEBR_26607</name>
</gene>
<dbReference type="PROSITE" id="PS50297">
    <property type="entry name" value="ANK_REP_REGION"/>
    <property type="match status" value="4"/>
</dbReference>
<dbReference type="InterPro" id="IPR036770">
    <property type="entry name" value="Ankyrin_rpt-contain_sf"/>
</dbReference>
<keyword evidence="5 6" id="KW-0040">ANK repeat</keyword>
<evidence type="ECO:0000313" key="10">
    <source>
        <dbReference type="Proteomes" id="UP000190744"/>
    </source>
</evidence>
<dbReference type="PANTHER" id="PTHR24198">
    <property type="entry name" value="ANKYRIN REPEAT AND PROTEIN KINASE DOMAIN-CONTAINING PROTEIN"/>
    <property type="match status" value="1"/>
</dbReference>
<evidence type="ECO:0000256" key="6">
    <source>
        <dbReference type="PROSITE-ProRule" id="PRU00023"/>
    </source>
</evidence>
<dbReference type="InterPro" id="IPR043145">
    <property type="entry name" value="Znf_ZZ_sf"/>
</dbReference>
<feature type="domain" description="ZZ-type" evidence="8">
    <location>
        <begin position="1695"/>
        <end position="1739"/>
    </location>
</feature>
<dbReference type="SUPFAM" id="SSF57850">
    <property type="entry name" value="RING/U-box"/>
    <property type="match status" value="1"/>
</dbReference>
<accession>A0A1S9RIN4</accession>
<dbReference type="GO" id="GO:0008270">
    <property type="term" value="F:zinc ion binding"/>
    <property type="evidence" value="ECO:0007669"/>
    <property type="project" value="UniProtKB-KW"/>
</dbReference>
<feature type="repeat" description="ANK" evidence="6">
    <location>
        <begin position="1347"/>
        <end position="1379"/>
    </location>
</feature>
<dbReference type="SMART" id="SM00248">
    <property type="entry name" value="ANK"/>
    <property type="match status" value="16"/>
</dbReference>
<evidence type="ECO:0000256" key="2">
    <source>
        <dbReference type="ARBA" id="ARBA00022737"/>
    </source>
</evidence>
<evidence type="ECO:0000313" key="9">
    <source>
        <dbReference type="EMBL" id="OOQ85315.1"/>
    </source>
</evidence>
<dbReference type="Proteomes" id="UP000190744">
    <property type="component" value="Unassembled WGS sequence"/>
</dbReference>
<dbReference type="InterPro" id="IPR000433">
    <property type="entry name" value="Znf_ZZ"/>
</dbReference>
<dbReference type="PANTHER" id="PTHR24198:SF165">
    <property type="entry name" value="ANKYRIN REPEAT-CONTAINING PROTEIN-RELATED"/>
    <property type="match status" value="1"/>
</dbReference>
<evidence type="ECO:0000256" key="7">
    <source>
        <dbReference type="SAM" id="MobiDB-lite"/>
    </source>
</evidence>
<evidence type="ECO:0000256" key="4">
    <source>
        <dbReference type="ARBA" id="ARBA00022833"/>
    </source>
</evidence>
<dbReference type="SMART" id="SM00291">
    <property type="entry name" value="ZnF_ZZ"/>
    <property type="match status" value="1"/>
</dbReference>
<keyword evidence="4" id="KW-0862">Zinc</keyword>
<dbReference type="CDD" id="cd02249">
    <property type="entry name" value="ZZ"/>
    <property type="match status" value="1"/>
</dbReference>
<feature type="repeat" description="ANK" evidence="6">
    <location>
        <begin position="1148"/>
        <end position="1180"/>
    </location>
</feature>
<feature type="repeat" description="ANK" evidence="6">
    <location>
        <begin position="942"/>
        <end position="971"/>
    </location>
</feature>
<protein>
    <recommendedName>
        <fullName evidence="8">ZZ-type domain-containing protein</fullName>
    </recommendedName>
</protein>
<organism evidence="9 10">
    <name type="scientific">Penicillium brasilianum</name>
    <dbReference type="NCBI Taxonomy" id="104259"/>
    <lineage>
        <taxon>Eukaryota</taxon>
        <taxon>Fungi</taxon>
        <taxon>Dikarya</taxon>
        <taxon>Ascomycota</taxon>
        <taxon>Pezizomycotina</taxon>
        <taxon>Eurotiomycetes</taxon>
        <taxon>Eurotiomycetidae</taxon>
        <taxon>Eurotiales</taxon>
        <taxon>Aspergillaceae</taxon>
        <taxon>Penicillium</taxon>
    </lineage>
</organism>
<dbReference type="Gene3D" id="1.25.40.20">
    <property type="entry name" value="Ankyrin repeat-containing domain"/>
    <property type="match status" value="5"/>
</dbReference>
<dbReference type="InterPro" id="IPR002110">
    <property type="entry name" value="Ankyrin_rpt"/>
</dbReference>
<feature type="region of interest" description="Disordered" evidence="7">
    <location>
        <begin position="1"/>
        <end position="27"/>
    </location>
</feature>
<sequence length="1811" mass="202046">MSDSGATEGKKDDGEGNGADPDVLMDNEGPLSFQLRNRWSAADDYEFDCGPHVDVIHIAVLWPTDQMLSLETLGIDSLKMEKRDYLCRVPMSTLLRGETKASYSTRSAETQLLSDIKAIREQSSTEGRQAIIFIAYDLGAIVLKNALALASRSRRKYRDIFHDTAVTIFCGCPQRSSNFEIFQKNLFQFLLGEQTEEWSSLLTISTVTRLAQNIDASTSAFINSKLTMRSRTWDAHTGTLGLPSEFAIQERDKITFPYLSTYVAHEPETWVAHPLWVLWERFFLAISAAPRPSRHIPSKAEQVDFLIQNPTYTAWVEGSGARILYLHGSAPNIPDALADQLLWEWRVSRPADSENDTRIISFTFDRMDPLRDSMADFMVFAISQLRLAHHTSCLGALNQPSYQRLQSQMAFQGGWTEKAVLSNFDFLAQSFENAVFLLKNFEECDEQSRALFHQHLKTMSEGTEEHIRIIVTTKRPHALLTELSRWPEINTDELSPTAGLPADDFDKSPFCNPAQVSFSPEIGGIFQTKMKVIIAQLTRMNVAELDSMLQLVQDHTGWPHPHSGWSFADVFAILNSICPGDGVEQVLDRLLRRYSTHDGFDWILSWLIVTARPLTLRELAGLLCSYYAEGTDLQGTTEFDAMALETAQWQLKAWLRGFIDLKQEQVTFRSDIRDIILNGTSSQVQFLWQQLRGPAHQNIAEFCIRQLQCPDTLRRLRKLDEEYQDVPGSEGQERQIVAPLTSDGVDVVFYFIQFLPFHLTQCPSGYASEIIETFLDESTSGSEPSRIWARLYWAMTNPFLRPPGILDANSAFPTFFGLELLPSSKISPNGDLSSLSLLVAAFSNRGARASELLQSQSFSHETLQDALVGSVSTGDEKSAIRLAKCILKSTSGSESASVFPSSLLWATSWLDLASVATTLLQNGCTPDPVWEFADVIQNLTPSPLYLAAALKHLSMVKVLLDHGARMDVVRQGKPLTPVNFVVLHQKLWSEFCEHDSSCLRQEMQLGPFHGAATWGSWWSIPRLLEQDNNTDLNAVLTHSDYASDMTPLVSACWSSYPRTVEALLQAGADPNLRASWSPLWLNAVWLPNAELVKCLLRYNADPNHEQLGTPLLYELVRSQLKDHDILRMGNLLLDNDPPVDIDAKTSWAGQTALMGACGVGRLSLVTWLLSRNANISILDHDEESALHYAVRAGHFDVAQELITRHPDLVTTEQAAQPLLIWARGLPKMVRLLLDSKANPERTNDKEQTLINAATVDGLEDVMEILMERKVDLHHRDKWGATPICDAIDYSRNARILRLLIDNGANLQDTVEESGSSLLHLGVNSTPEILRILLEYTKELDLNRKNNLGRTPLLAASTKADIECLRLLVNAGADINIVDERGETALHNTIHWNLPDLRDLLLAQRDVEVNISSPYTGSPLHLACRKGQLESVRLLLDLGADIYQLNTATMYCSPLVAALLQERSENESDDDISSQLQIVRLLINHGADVHQIWRGAFYSPLAAACFGATSTAIDLLLDEGASPENPDPISGRLPLHFAAGSGIDNFQVILHATRTDVTVSDRFGKNALHWAAQYGHVRTVYHILNLLSTPLQHTQALAQADCDGWTPLCWAVRPITTGVCDLAHCEPRNYPETVRLLLQYGADRSVLARWGDMTLTPLEMAQRFDADMAVIELLQPDSEDTDLPQEPRQSPSRKFKSGTEICDICLGPMFGHAYRCSSCPDFYVCTKCYPISSNFHPREFPNDTREHIISLGPDSKEFEDPEEQAPDLPDVDLTASVDAVVAQASVNEGTLDIVGDADDDLQEMALGSDGSF</sequence>
<dbReference type="SUPFAM" id="SSF48403">
    <property type="entry name" value="Ankyrin repeat"/>
    <property type="match status" value="3"/>
</dbReference>
<dbReference type="EMBL" id="LJBN01000169">
    <property type="protein sequence ID" value="OOQ85315.1"/>
    <property type="molecule type" value="Genomic_DNA"/>
</dbReference>
<evidence type="ECO:0000259" key="8">
    <source>
        <dbReference type="SMART" id="SM00291"/>
    </source>
</evidence>
<dbReference type="Gene3D" id="3.30.60.90">
    <property type="match status" value="1"/>
</dbReference>
<comment type="caution">
    <text evidence="9">The sequence shown here is derived from an EMBL/GenBank/DDBJ whole genome shotgun (WGS) entry which is preliminary data.</text>
</comment>
<evidence type="ECO:0000256" key="5">
    <source>
        <dbReference type="ARBA" id="ARBA00023043"/>
    </source>
</evidence>
<feature type="repeat" description="ANK" evidence="6">
    <location>
        <begin position="1043"/>
        <end position="1075"/>
    </location>
</feature>
<dbReference type="PROSITE" id="PS50088">
    <property type="entry name" value="ANK_REPEAT"/>
    <property type="match status" value="6"/>
</dbReference>
<dbReference type="Pfam" id="PF12796">
    <property type="entry name" value="Ank_2"/>
    <property type="match status" value="4"/>
</dbReference>
<keyword evidence="3" id="KW-0863">Zinc-finger</keyword>
<feature type="region of interest" description="Disordered" evidence="7">
    <location>
        <begin position="1675"/>
        <end position="1694"/>
    </location>
</feature>
<proteinExistence type="predicted"/>
<feature type="repeat" description="ANK" evidence="6">
    <location>
        <begin position="1181"/>
        <end position="1213"/>
    </location>
</feature>
<reference evidence="10" key="1">
    <citation type="submission" date="2015-09" db="EMBL/GenBank/DDBJ databases">
        <authorList>
            <person name="Fill T.P."/>
            <person name="Baretta J.F."/>
            <person name="de Almeida L.G."/>
            <person name="Rocha M."/>
            <person name="de Souza D.H."/>
            <person name="Malavazi I."/>
            <person name="Cerdeira L.T."/>
            <person name="Hong H."/>
            <person name="Samborskyy M."/>
            <person name="de Vasconcelos A.T."/>
            <person name="Leadlay P."/>
            <person name="Rodrigues-Filho E."/>
        </authorList>
    </citation>
    <scope>NUCLEOTIDE SEQUENCE [LARGE SCALE GENOMIC DNA]</scope>
    <source>
        <strain evidence="10">LaBioMMi 136</strain>
    </source>
</reference>
<evidence type="ECO:0000256" key="1">
    <source>
        <dbReference type="ARBA" id="ARBA00022723"/>
    </source>
</evidence>
<name>A0A1S9RIN4_PENBI</name>
<keyword evidence="1" id="KW-0479">Metal-binding</keyword>
<keyword evidence="2" id="KW-0677">Repeat</keyword>
<feature type="repeat" description="ANK" evidence="6">
    <location>
        <begin position="1414"/>
        <end position="1446"/>
    </location>
</feature>
<evidence type="ECO:0000256" key="3">
    <source>
        <dbReference type="ARBA" id="ARBA00022771"/>
    </source>
</evidence>